<dbReference type="Proteomes" id="UP001056681">
    <property type="component" value="Chromosome"/>
</dbReference>
<proteinExistence type="predicted"/>
<accession>A0ABY4T6W1</accession>
<gene>
    <name evidence="1" type="ORF">IM816_05685</name>
</gene>
<name>A0ABY4T6W1_9GAMM</name>
<protein>
    <submittedName>
        <fullName evidence="1">Uncharacterized protein</fullName>
    </submittedName>
</protein>
<organism evidence="1 2">
    <name type="scientific">Luteibacter flocculans</name>
    <dbReference type="NCBI Taxonomy" id="2780091"/>
    <lineage>
        <taxon>Bacteria</taxon>
        <taxon>Pseudomonadati</taxon>
        <taxon>Pseudomonadota</taxon>
        <taxon>Gammaproteobacteria</taxon>
        <taxon>Lysobacterales</taxon>
        <taxon>Rhodanobacteraceae</taxon>
        <taxon>Luteibacter</taxon>
    </lineage>
</organism>
<evidence type="ECO:0000313" key="2">
    <source>
        <dbReference type="Proteomes" id="UP001056681"/>
    </source>
</evidence>
<reference evidence="1" key="1">
    <citation type="submission" date="2020-10" db="EMBL/GenBank/DDBJ databases">
        <title>Whole-genome sequence of Luteibacter sp. EIF3.</title>
        <authorList>
            <person name="Friedrich I."/>
            <person name="Hertel R."/>
            <person name="Daniel R."/>
        </authorList>
    </citation>
    <scope>NUCLEOTIDE SEQUENCE</scope>
    <source>
        <strain evidence="1">EIF3</strain>
    </source>
</reference>
<keyword evidence="2" id="KW-1185">Reference proteome</keyword>
<dbReference type="RefSeq" id="WP_250340108.1">
    <property type="nucleotide sequence ID" value="NZ_CP063231.1"/>
</dbReference>
<dbReference type="EMBL" id="CP063231">
    <property type="protein sequence ID" value="URL59587.1"/>
    <property type="molecule type" value="Genomic_DNA"/>
</dbReference>
<sequence>MTTTLITPEFEKALALACVQRATRYTTMWPGQSIIANGDAYAVRYGPFLREIAEAAGMSVPMTRRRLHALQAQGRVLRDDRAGGCTSWWLVGLAANLTPLPPDPPAAPAPASAARQTLTQPVAVPARQHWSDVLGVARDCSTSEARDAFKATLAAVDDLDLDAEQQRQRIRDAYNARLTEDGISEYE</sequence>
<evidence type="ECO:0000313" key="1">
    <source>
        <dbReference type="EMBL" id="URL59587.1"/>
    </source>
</evidence>